<keyword evidence="1" id="KW-0812">Transmembrane</keyword>
<sequence>MCRKRVGMKGIKMVVYLGMPISEVFTIKVVVGSYGVLERVSFTDQLLWVRNGERNATLVMVIVMVPCFRSVVGMWDMMMWSGMVGDVENTMCSRMDSYFRCVSLEKPLDLERVSSLSREWR</sequence>
<protein>
    <submittedName>
        <fullName evidence="2">Uncharacterized protein</fullName>
    </submittedName>
</protein>
<dbReference type="Proteomes" id="UP001187192">
    <property type="component" value="Unassembled WGS sequence"/>
</dbReference>
<evidence type="ECO:0000313" key="2">
    <source>
        <dbReference type="EMBL" id="GMN44476.1"/>
    </source>
</evidence>
<organism evidence="2 3">
    <name type="scientific">Ficus carica</name>
    <name type="common">Common fig</name>
    <dbReference type="NCBI Taxonomy" id="3494"/>
    <lineage>
        <taxon>Eukaryota</taxon>
        <taxon>Viridiplantae</taxon>
        <taxon>Streptophyta</taxon>
        <taxon>Embryophyta</taxon>
        <taxon>Tracheophyta</taxon>
        <taxon>Spermatophyta</taxon>
        <taxon>Magnoliopsida</taxon>
        <taxon>eudicotyledons</taxon>
        <taxon>Gunneridae</taxon>
        <taxon>Pentapetalae</taxon>
        <taxon>rosids</taxon>
        <taxon>fabids</taxon>
        <taxon>Rosales</taxon>
        <taxon>Moraceae</taxon>
        <taxon>Ficeae</taxon>
        <taxon>Ficus</taxon>
    </lineage>
</organism>
<reference evidence="2" key="1">
    <citation type="submission" date="2023-07" db="EMBL/GenBank/DDBJ databases">
        <title>draft genome sequence of fig (Ficus carica).</title>
        <authorList>
            <person name="Takahashi T."/>
            <person name="Nishimura K."/>
        </authorList>
    </citation>
    <scope>NUCLEOTIDE SEQUENCE</scope>
</reference>
<evidence type="ECO:0000313" key="3">
    <source>
        <dbReference type="Proteomes" id="UP001187192"/>
    </source>
</evidence>
<dbReference type="AlphaFoldDB" id="A0AA88AI96"/>
<feature type="transmembrane region" description="Helical" evidence="1">
    <location>
        <begin position="56"/>
        <end position="75"/>
    </location>
</feature>
<proteinExistence type="predicted"/>
<gene>
    <name evidence="2" type="ORF">TIFTF001_013681</name>
</gene>
<keyword evidence="1" id="KW-0472">Membrane</keyword>
<name>A0AA88AI96_FICCA</name>
<keyword evidence="1" id="KW-1133">Transmembrane helix</keyword>
<keyword evidence="3" id="KW-1185">Reference proteome</keyword>
<feature type="transmembrane region" description="Helical" evidence="1">
    <location>
        <begin position="13"/>
        <end position="36"/>
    </location>
</feature>
<comment type="caution">
    <text evidence="2">The sequence shown here is derived from an EMBL/GenBank/DDBJ whole genome shotgun (WGS) entry which is preliminary data.</text>
</comment>
<evidence type="ECO:0000256" key="1">
    <source>
        <dbReference type="SAM" id="Phobius"/>
    </source>
</evidence>
<accession>A0AA88AI96</accession>
<dbReference type="EMBL" id="BTGU01000018">
    <property type="protein sequence ID" value="GMN44476.1"/>
    <property type="molecule type" value="Genomic_DNA"/>
</dbReference>